<accession>A0A4P7UN28</accession>
<dbReference type="RefSeq" id="WP_136400288.1">
    <property type="nucleotide sequence ID" value="NZ_CP036295.1"/>
</dbReference>
<sequence length="179" mass="19877">MERQKIVVAEYANSILEALPKGILLTSKAGERVNSMTIGWGTLGTVWSKPMFMALVREHRFTRELLDKNPEFTISVPVGEYNKKIIAICGSKCGRNLDKISEAGITLVEPELISVPAVKELPLTLECRIVYQQKQDLAALIEPYRSKSYPQHVDGAAVGANRDAHIAYYGEIVSAYILK</sequence>
<dbReference type="OrthoDB" id="9792436at2"/>
<evidence type="ECO:0000256" key="1">
    <source>
        <dbReference type="ARBA" id="ARBA00038054"/>
    </source>
</evidence>
<dbReference type="InterPro" id="IPR012349">
    <property type="entry name" value="Split_barrel_FMN-bd"/>
</dbReference>
<dbReference type="GO" id="GO:0016646">
    <property type="term" value="F:oxidoreductase activity, acting on the CH-NH group of donors, NAD or NADP as acceptor"/>
    <property type="evidence" value="ECO:0007669"/>
    <property type="project" value="UniProtKB-ARBA"/>
</dbReference>
<dbReference type="Proteomes" id="UP000297065">
    <property type="component" value="Chromosome"/>
</dbReference>
<protein>
    <submittedName>
        <fullName evidence="3">Flavin reductase family protein</fullName>
    </submittedName>
</protein>
<evidence type="ECO:0000313" key="3">
    <source>
        <dbReference type="EMBL" id="QCC86181.1"/>
    </source>
</evidence>
<reference evidence="3 4" key="1">
    <citation type="submission" date="2019-02" db="EMBL/GenBank/DDBJ databases">
        <title>Complete Genome Sequence of Desulfovibrio desulfuricans IC1, a Sulfonate Utilizing Anaerobe.</title>
        <authorList>
            <person name="Day L.A."/>
            <person name="De Leon K.B."/>
            <person name="Wall J.D."/>
        </authorList>
    </citation>
    <scope>NUCLEOTIDE SEQUENCE [LARGE SCALE GENOMIC DNA]</scope>
    <source>
        <strain evidence="3 4">IC1</strain>
    </source>
</reference>
<evidence type="ECO:0000259" key="2">
    <source>
        <dbReference type="Pfam" id="PF01613"/>
    </source>
</evidence>
<dbReference type="InterPro" id="IPR002563">
    <property type="entry name" value="Flavin_Rdtase-like_dom"/>
</dbReference>
<dbReference type="EMBL" id="CP036295">
    <property type="protein sequence ID" value="QCC86181.1"/>
    <property type="molecule type" value="Genomic_DNA"/>
</dbReference>
<dbReference type="GO" id="GO:0010181">
    <property type="term" value="F:FMN binding"/>
    <property type="evidence" value="ECO:0007669"/>
    <property type="project" value="InterPro"/>
</dbReference>
<feature type="domain" description="Flavin reductase like" evidence="2">
    <location>
        <begin position="24"/>
        <end position="132"/>
    </location>
</feature>
<comment type="similarity">
    <text evidence="1">Belongs to the flavoredoxin family.</text>
</comment>
<proteinExistence type="inferred from homology"/>
<dbReference type="SUPFAM" id="SSF50475">
    <property type="entry name" value="FMN-binding split barrel"/>
    <property type="match status" value="1"/>
</dbReference>
<dbReference type="Gene3D" id="2.30.110.10">
    <property type="entry name" value="Electron Transport, Fmn-binding Protein, Chain A"/>
    <property type="match status" value="1"/>
</dbReference>
<gene>
    <name evidence="3" type="ORF">DDIC_09905</name>
</gene>
<dbReference type="PANTHER" id="PTHR43567">
    <property type="entry name" value="FLAVOREDOXIN-RELATED-RELATED"/>
    <property type="match status" value="1"/>
</dbReference>
<dbReference type="Pfam" id="PF01613">
    <property type="entry name" value="Flavin_Reduct"/>
    <property type="match status" value="1"/>
</dbReference>
<dbReference type="AlphaFoldDB" id="A0A4P7UN28"/>
<dbReference type="PANTHER" id="PTHR43567:SF5">
    <property type="entry name" value="HYPOTHETICAL CYTOSOLIC PROTEIN"/>
    <property type="match status" value="1"/>
</dbReference>
<dbReference type="InterPro" id="IPR052174">
    <property type="entry name" value="Flavoredoxin"/>
</dbReference>
<evidence type="ECO:0000313" key="4">
    <source>
        <dbReference type="Proteomes" id="UP000297065"/>
    </source>
</evidence>
<name>A0A4P7UN28_DESDE</name>
<organism evidence="3 4">
    <name type="scientific">Desulfovibrio desulfuricans</name>
    <dbReference type="NCBI Taxonomy" id="876"/>
    <lineage>
        <taxon>Bacteria</taxon>
        <taxon>Pseudomonadati</taxon>
        <taxon>Thermodesulfobacteriota</taxon>
        <taxon>Desulfovibrionia</taxon>
        <taxon>Desulfovibrionales</taxon>
        <taxon>Desulfovibrionaceae</taxon>
        <taxon>Desulfovibrio</taxon>
    </lineage>
</organism>